<accession>A0A5C4NCR2</accession>
<dbReference type="AlphaFoldDB" id="A0A5C4NCR2"/>
<comment type="caution">
    <text evidence="10">The sequence shown here is derived from an EMBL/GenBank/DDBJ whole genome shotgun (WGS) entry which is preliminary data.</text>
</comment>
<dbReference type="Gene3D" id="3.30.70.1400">
    <property type="entry name" value="Aminomethyltransferase beta-barrel domains"/>
    <property type="match status" value="1"/>
</dbReference>
<evidence type="ECO:0000256" key="7">
    <source>
        <dbReference type="PIRSR" id="PIRSR006487-1"/>
    </source>
</evidence>
<dbReference type="InterPro" id="IPR006222">
    <property type="entry name" value="GCVT_N"/>
</dbReference>
<dbReference type="InterPro" id="IPR028896">
    <property type="entry name" value="GcvT/YgfZ/DmdA"/>
</dbReference>
<dbReference type="Gene3D" id="3.30.1360.120">
    <property type="entry name" value="Probable tRNA modification gtpase trme, domain 1"/>
    <property type="match status" value="1"/>
</dbReference>
<dbReference type="PANTHER" id="PTHR43757">
    <property type="entry name" value="AMINOMETHYLTRANSFERASE"/>
    <property type="match status" value="1"/>
</dbReference>
<dbReference type="PANTHER" id="PTHR43757:SF2">
    <property type="entry name" value="AMINOMETHYLTRANSFERASE, MITOCHONDRIAL"/>
    <property type="match status" value="1"/>
</dbReference>
<dbReference type="Pfam" id="PF08669">
    <property type="entry name" value="GCV_T_C"/>
    <property type="match status" value="1"/>
</dbReference>
<dbReference type="Pfam" id="PF01571">
    <property type="entry name" value="GCV_T"/>
    <property type="match status" value="1"/>
</dbReference>
<evidence type="ECO:0000256" key="4">
    <source>
        <dbReference type="ARBA" id="ARBA00022679"/>
    </source>
</evidence>
<keyword evidence="11" id="KW-1185">Reference proteome</keyword>
<evidence type="ECO:0000256" key="2">
    <source>
        <dbReference type="ARBA" id="ARBA00012616"/>
    </source>
</evidence>
<evidence type="ECO:0000256" key="6">
    <source>
        <dbReference type="ARBA" id="ARBA00047665"/>
    </source>
</evidence>
<comment type="similarity">
    <text evidence="1">Belongs to the GcvT family.</text>
</comment>
<evidence type="ECO:0000313" key="10">
    <source>
        <dbReference type="EMBL" id="TNC72584.1"/>
    </source>
</evidence>
<dbReference type="NCBIfam" id="NF001567">
    <property type="entry name" value="PRK00389.1"/>
    <property type="match status" value="1"/>
</dbReference>
<protein>
    <recommendedName>
        <fullName evidence="2">aminomethyltransferase</fullName>
        <ecNumber evidence="2">2.1.2.10</ecNumber>
    </recommendedName>
    <alternativeName>
        <fullName evidence="5">Glycine cleavage system T protein</fullName>
    </alternativeName>
</protein>
<evidence type="ECO:0000256" key="1">
    <source>
        <dbReference type="ARBA" id="ARBA00008609"/>
    </source>
</evidence>
<dbReference type="GO" id="GO:0032259">
    <property type="term" value="P:methylation"/>
    <property type="evidence" value="ECO:0007669"/>
    <property type="project" value="UniProtKB-KW"/>
</dbReference>
<dbReference type="Gene3D" id="2.40.30.110">
    <property type="entry name" value="Aminomethyltransferase beta-barrel domains"/>
    <property type="match status" value="1"/>
</dbReference>
<reference evidence="10 11" key="1">
    <citation type="submission" date="2019-06" db="EMBL/GenBank/DDBJ databases">
        <authorList>
            <person name="Jiang L."/>
        </authorList>
    </citation>
    <scope>NUCLEOTIDE SEQUENCE [LARGE SCALE GENOMIC DNA]</scope>
    <source>
        <strain evidence="10 11">YIM 48858</strain>
    </source>
</reference>
<name>A0A5C4NCR2_9RHOB</name>
<dbReference type="Gene3D" id="4.10.1250.10">
    <property type="entry name" value="Aminomethyltransferase fragment"/>
    <property type="match status" value="1"/>
</dbReference>
<evidence type="ECO:0000259" key="9">
    <source>
        <dbReference type="Pfam" id="PF08669"/>
    </source>
</evidence>
<dbReference type="GO" id="GO:0006546">
    <property type="term" value="P:glycine catabolic process"/>
    <property type="evidence" value="ECO:0007669"/>
    <property type="project" value="InterPro"/>
</dbReference>
<organism evidence="10 11">
    <name type="scientific">Rubellimicrobium roseum</name>
    <dbReference type="NCBI Taxonomy" id="687525"/>
    <lineage>
        <taxon>Bacteria</taxon>
        <taxon>Pseudomonadati</taxon>
        <taxon>Pseudomonadota</taxon>
        <taxon>Alphaproteobacteria</taxon>
        <taxon>Rhodobacterales</taxon>
        <taxon>Roseobacteraceae</taxon>
        <taxon>Rubellimicrobium</taxon>
    </lineage>
</organism>
<dbReference type="NCBIfam" id="TIGR00528">
    <property type="entry name" value="gcvT"/>
    <property type="match status" value="1"/>
</dbReference>
<evidence type="ECO:0000313" key="11">
    <source>
        <dbReference type="Proteomes" id="UP000305709"/>
    </source>
</evidence>
<keyword evidence="4 10" id="KW-0808">Transferase</keyword>
<feature type="domain" description="GCVT N-terminal" evidence="8">
    <location>
        <begin position="14"/>
        <end position="265"/>
    </location>
</feature>
<dbReference type="SUPFAM" id="SSF103025">
    <property type="entry name" value="Folate-binding domain"/>
    <property type="match status" value="1"/>
</dbReference>
<dbReference type="NCBIfam" id="NF010093">
    <property type="entry name" value="PRK13579.1"/>
    <property type="match status" value="1"/>
</dbReference>
<dbReference type="InterPro" id="IPR029043">
    <property type="entry name" value="GcvT/YgfZ_C"/>
</dbReference>
<comment type="catalytic activity">
    <reaction evidence="6">
        <text>N(6)-[(R)-S(8)-aminomethyldihydrolipoyl]-L-lysyl-[protein] + (6S)-5,6,7,8-tetrahydrofolate = N(6)-[(R)-dihydrolipoyl]-L-lysyl-[protein] + (6R)-5,10-methylene-5,6,7,8-tetrahydrofolate + NH4(+)</text>
        <dbReference type="Rhea" id="RHEA:16945"/>
        <dbReference type="Rhea" id="RHEA-COMP:10475"/>
        <dbReference type="Rhea" id="RHEA-COMP:10492"/>
        <dbReference type="ChEBI" id="CHEBI:15636"/>
        <dbReference type="ChEBI" id="CHEBI:28938"/>
        <dbReference type="ChEBI" id="CHEBI:57453"/>
        <dbReference type="ChEBI" id="CHEBI:83100"/>
        <dbReference type="ChEBI" id="CHEBI:83143"/>
        <dbReference type="EC" id="2.1.2.10"/>
    </reaction>
</comment>
<dbReference type="PIRSF" id="PIRSF006487">
    <property type="entry name" value="GcvT"/>
    <property type="match status" value="1"/>
</dbReference>
<dbReference type="OrthoDB" id="9774591at2"/>
<dbReference type="RefSeq" id="WP_139081092.1">
    <property type="nucleotide sequence ID" value="NZ_VDFV01000007.1"/>
</dbReference>
<dbReference type="SUPFAM" id="SSF101790">
    <property type="entry name" value="Aminomethyltransferase beta-barrel domain"/>
    <property type="match status" value="1"/>
</dbReference>
<dbReference type="EMBL" id="VDFV01000007">
    <property type="protein sequence ID" value="TNC72584.1"/>
    <property type="molecule type" value="Genomic_DNA"/>
</dbReference>
<gene>
    <name evidence="10" type="primary">gcvT</name>
    <name evidence="10" type="ORF">FHG71_07890</name>
</gene>
<feature type="domain" description="Aminomethyltransferase C-terminal" evidence="9">
    <location>
        <begin position="293"/>
        <end position="370"/>
    </location>
</feature>
<keyword evidence="10" id="KW-0489">Methyltransferase</keyword>
<evidence type="ECO:0000259" key="8">
    <source>
        <dbReference type="Pfam" id="PF01571"/>
    </source>
</evidence>
<sequence>MDDAHSAPLRRLPLHDLHVAQGARLVPFAGWEMPVQYAAGVMAEHLHTRAGASLFDVSHMGQVLLRPRDGIDQLARCLEALVPADICGLSEGRQRYALFTDDAGGIRDDLMVAHRGDHFLVVVNASMREADLAHLRDGLARAEVIEVTDRALLALQGPGAEAALAALLPGVETLRFMDSREIGRDGGAFWISRSGYTGEDGFEISVPLSAAEAFATALLAQPGVKPAGLGARDSLRLEAGLPLYGQDIDRTTSPVEAGLGWSIGKARRTGGARVGGFPGADRILRQIDLGVRRVRVGLRPEGRAPMRAGVELSGPEGHAGRVTSGGFGPSVGAPVAMAYVDAQLAAPGTTLTGEVRGKPLPVTVAPLPFVPSSFKR</sequence>
<dbReference type="Proteomes" id="UP000305709">
    <property type="component" value="Unassembled WGS sequence"/>
</dbReference>
<dbReference type="InterPro" id="IPR013977">
    <property type="entry name" value="GcvT_C"/>
</dbReference>
<dbReference type="GO" id="GO:0008483">
    <property type="term" value="F:transaminase activity"/>
    <property type="evidence" value="ECO:0007669"/>
    <property type="project" value="UniProtKB-KW"/>
</dbReference>
<feature type="binding site" evidence="7">
    <location>
        <position position="203"/>
    </location>
    <ligand>
        <name>substrate</name>
    </ligand>
</feature>
<evidence type="ECO:0000256" key="5">
    <source>
        <dbReference type="ARBA" id="ARBA00031395"/>
    </source>
</evidence>
<evidence type="ECO:0000256" key="3">
    <source>
        <dbReference type="ARBA" id="ARBA00022576"/>
    </source>
</evidence>
<dbReference type="InterPro" id="IPR027266">
    <property type="entry name" value="TrmE/GcvT-like"/>
</dbReference>
<proteinExistence type="inferred from homology"/>
<dbReference type="EC" id="2.1.2.10" evidence="2"/>
<keyword evidence="3" id="KW-0032">Aminotransferase</keyword>
<dbReference type="GO" id="GO:0004047">
    <property type="term" value="F:aminomethyltransferase activity"/>
    <property type="evidence" value="ECO:0007669"/>
    <property type="project" value="UniProtKB-EC"/>
</dbReference>
<dbReference type="InterPro" id="IPR006223">
    <property type="entry name" value="GcvT"/>
</dbReference>
<dbReference type="GO" id="GO:0008168">
    <property type="term" value="F:methyltransferase activity"/>
    <property type="evidence" value="ECO:0007669"/>
    <property type="project" value="UniProtKB-KW"/>
</dbReference>
<dbReference type="GO" id="GO:0005960">
    <property type="term" value="C:glycine cleavage complex"/>
    <property type="evidence" value="ECO:0007669"/>
    <property type="project" value="InterPro"/>
</dbReference>